<dbReference type="EMBL" id="JARKIE010000011">
    <property type="protein sequence ID" value="KAJ7704049.1"/>
    <property type="molecule type" value="Genomic_DNA"/>
</dbReference>
<dbReference type="AlphaFoldDB" id="A0AAD7M6Z5"/>
<dbReference type="Proteomes" id="UP001221757">
    <property type="component" value="Unassembled WGS sequence"/>
</dbReference>
<reference evidence="1" key="1">
    <citation type="submission" date="2023-03" db="EMBL/GenBank/DDBJ databases">
        <title>Massive genome expansion in bonnet fungi (Mycena s.s.) driven by repeated elements and novel gene families across ecological guilds.</title>
        <authorList>
            <consortium name="Lawrence Berkeley National Laboratory"/>
            <person name="Harder C.B."/>
            <person name="Miyauchi S."/>
            <person name="Viragh M."/>
            <person name="Kuo A."/>
            <person name="Thoen E."/>
            <person name="Andreopoulos B."/>
            <person name="Lu D."/>
            <person name="Skrede I."/>
            <person name="Drula E."/>
            <person name="Henrissat B."/>
            <person name="Morin E."/>
            <person name="Kohler A."/>
            <person name="Barry K."/>
            <person name="LaButti K."/>
            <person name="Morin E."/>
            <person name="Salamov A."/>
            <person name="Lipzen A."/>
            <person name="Mereny Z."/>
            <person name="Hegedus B."/>
            <person name="Baldrian P."/>
            <person name="Stursova M."/>
            <person name="Weitz H."/>
            <person name="Taylor A."/>
            <person name="Grigoriev I.V."/>
            <person name="Nagy L.G."/>
            <person name="Martin F."/>
            <person name="Kauserud H."/>
        </authorList>
    </citation>
    <scope>NUCLEOTIDE SEQUENCE</scope>
    <source>
        <strain evidence="1">CBHHK067</strain>
    </source>
</reference>
<proteinExistence type="predicted"/>
<gene>
    <name evidence="1" type="ORF">B0H17DRAFT_921776</name>
    <name evidence="2" type="ORF">B0H17DRAFT_921826</name>
</gene>
<name>A0AAD7M6Z5_MYCRO</name>
<organism evidence="1 3">
    <name type="scientific">Mycena rosella</name>
    <name type="common">Pink bonnet</name>
    <name type="synonym">Agaricus rosellus</name>
    <dbReference type="NCBI Taxonomy" id="1033263"/>
    <lineage>
        <taxon>Eukaryota</taxon>
        <taxon>Fungi</taxon>
        <taxon>Dikarya</taxon>
        <taxon>Basidiomycota</taxon>
        <taxon>Agaricomycotina</taxon>
        <taxon>Agaricomycetes</taxon>
        <taxon>Agaricomycetidae</taxon>
        <taxon>Agaricales</taxon>
        <taxon>Marasmiineae</taxon>
        <taxon>Mycenaceae</taxon>
        <taxon>Mycena</taxon>
    </lineage>
</organism>
<comment type="caution">
    <text evidence="1">The sequence shown here is derived from an EMBL/GenBank/DDBJ whole genome shotgun (WGS) entry which is preliminary data.</text>
</comment>
<keyword evidence="3" id="KW-1185">Reference proteome</keyword>
<dbReference type="EMBL" id="JARKIE010000011">
    <property type="protein sequence ID" value="KAJ7704066.1"/>
    <property type="molecule type" value="Genomic_DNA"/>
</dbReference>
<accession>A0AAD7M6Z5</accession>
<protein>
    <submittedName>
        <fullName evidence="1">Uncharacterized protein</fullName>
    </submittedName>
</protein>
<evidence type="ECO:0000313" key="1">
    <source>
        <dbReference type="EMBL" id="KAJ7704049.1"/>
    </source>
</evidence>
<feature type="non-terminal residue" evidence="1">
    <location>
        <position position="1"/>
    </location>
</feature>
<evidence type="ECO:0000313" key="3">
    <source>
        <dbReference type="Proteomes" id="UP001221757"/>
    </source>
</evidence>
<evidence type="ECO:0000313" key="2">
    <source>
        <dbReference type="EMBL" id="KAJ7704066.1"/>
    </source>
</evidence>
<sequence length="60" mass="6598">SFVQIFFREERLPIAEGWSRSKTMITTETMSPIQNLAIQTANGGPTQACEPLVFGPNATL</sequence>